<dbReference type="InterPro" id="IPR001064">
    <property type="entry name" value="Beta/gamma_crystallin"/>
</dbReference>
<dbReference type="AlphaFoldDB" id="M7BGZ6"/>
<dbReference type="eggNOG" id="ENOG502QTF8">
    <property type="taxonomic scope" value="Eukaryota"/>
</dbReference>
<evidence type="ECO:0000256" key="4">
    <source>
        <dbReference type="ARBA" id="ARBA00022613"/>
    </source>
</evidence>
<dbReference type="FunFam" id="2.60.20.10:FF:000004">
    <property type="entry name" value="Crystallin beta A4"/>
    <property type="match status" value="1"/>
</dbReference>
<evidence type="ECO:0000256" key="3">
    <source>
        <dbReference type="ARBA" id="ARBA00019489"/>
    </source>
</evidence>
<protein>
    <recommendedName>
        <fullName evidence="3">Beta-crystallin A4</fullName>
    </recommendedName>
    <alternativeName>
        <fullName evidence="7">Beta-A4 crystallin</fullName>
    </alternativeName>
</protein>
<dbReference type="STRING" id="8469.M7BGZ6"/>
<dbReference type="PANTHER" id="PTHR11818">
    <property type="entry name" value="BETA/GAMMA CRYSTALLIN"/>
    <property type="match status" value="1"/>
</dbReference>
<feature type="domain" description="Beta/gamma crystallin 'Greek key'" evidence="8">
    <location>
        <begin position="117"/>
        <end position="163"/>
    </location>
</feature>
<dbReference type="PRINTS" id="PR01367">
    <property type="entry name" value="BGCRYSTALLIN"/>
</dbReference>
<evidence type="ECO:0000256" key="2">
    <source>
        <dbReference type="ARBA" id="ARBA00009646"/>
    </source>
</evidence>
<dbReference type="Pfam" id="PF00030">
    <property type="entry name" value="Crystall"/>
    <property type="match status" value="2"/>
</dbReference>
<dbReference type="Proteomes" id="UP000031443">
    <property type="component" value="Unassembled WGS sequence"/>
</dbReference>
<accession>M7BGZ6</accession>
<dbReference type="GO" id="GO:0002088">
    <property type="term" value="P:lens development in camera-type eye"/>
    <property type="evidence" value="ECO:0007669"/>
    <property type="project" value="TreeGrafter"/>
</dbReference>
<evidence type="ECO:0000256" key="1">
    <source>
        <dbReference type="ARBA" id="ARBA00003689"/>
    </source>
</evidence>
<dbReference type="PROSITE" id="PS50915">
    <property type="entry name" value="CRYSTALLIN_BETA_GAMMA"/>
    <property type="match status" value="2"/>
</dbReference>
<evidence type="ECO:0000313" key="9">
    <source>
        <dbReference type="EMBL" id="EMP37186.1"/>
    </source>
</evidence>
<dbReference type="Gene3D" id="2.60.20.10">
    <property type="entry name" value="Crystallins"/>
    <property type="match status" value="2"/>
</dbReference>
<proteinExistence type="inferred from homology"/>
<comment type="similarity">
    <text evidence="2">Belongs to the beta/gamma-crystallin family.</text>
</comment>
<keyword evidence="10" id="KW-1185">Reference proteome</keyword>
<dbReference type="PANTHER" id="PTHR11818:SF19">
    <property type="entry name" value="BETA-CRYSTALLIN A4"/>
    <property type="match status" value="1"/>
</dbReference>
<evidence type="ECO:0000313" key="10">
    <source>
        <dbReference type="Proteomes" id="UP000031443"/>
    </source>
</evidence>
<keyword evidence="4" id="KW-0273">Eye lens protein</keyword>
<dbReference type="GO" id="GO:0005212">
    <property type="term" value="F:structural constituent of eye lens"/>
    <property type="evidence" value="ECO:0007669"/>
    <property type="project" value="UniProtKB-KW"/>
</dbReference>
<organism evidence="9 10">
    <name type="scientific">Chelonia mydas</name>
    <name type="common">Green sea-turtle</name>
    <name type="synonym">Chelonia agassizi</name>
    <dbReference type="NCBI Taxonomy" id="8469"/>
    <lineage>
        <taxon>Eukaryota</taxon>
        <taxon>Metazoa</taxon>
        <taxon>Chordata</taxon>
        <taxon>Craniata</taxon>
        <taxon>Vertebrata</taxon>
        <taxon>Euteleostomi</taxon>
        <taxon>Archelosauria</taxon>
        <taxon>Testudinata</taxon>
        <taxon>Testudines</taxon>
        <taxon>Cryptodira</taxon>
        <taxon>Durocryptodira</taxon>
        <taxon>Americhelydia</taxon>
        <taxon>Chelonioidea</taxon>
        <taxon>Cheloniidae</taxon>
        <taxon>Chelonia</taxon>
    </lineage>
</organism>
<dbReference type="SUPFAM" id="SSF49695">
    <property type="entry name" value="gamma-Crystallin-like"/>
    <property type="match status" value="1"/>
</dbReference>
<dbReference type="GO" id="GO:0007601">
    <property type="term" value="P:visual perception"/>
    <property type="evidence" value="ECO:0007669"/>
    <property type="project" value="TreeGrafter"/>
</dbReference>
<dbReference type="EMBL" id="KB523138">
    <property type="protein sequence ID" value="EMP37186.1"/>
    <property type="molecule type" value="Genomic_DNA"/>
</dbReference>
<comment type="subunit">
    <text evidence="6">Homo/heterodimer, or complexes of higher-order. The structure of beta-crystallin oligomers seems to be stabilized through interactions between the N-terminal arms.</text>
</comment>
<keyword evidence="5" id="KW-0677">Repeat</keyword>
<evidence type="ECO:0000256" key="5">
    <source>
        <dbReference type="ARBA" id="ARBA00022737"/>
    </source>
</evidence>
<dbReference type="FunFam" id="2.60.20.10:FF:000002">
    <property type="entry name" value="Crystallin, beta B2"/>
    <property type="match status" value="1"/>
</dbReference>
<comment type="function">
    <text evidence="1">Crystallins are the dominant structural components of the vertebrate eye lens.</text>
</comment>
<evidence type="ECO:0000259" key="8">
    <source>
        <dbReference type="PROSITE" id="PS50915"/>
    </source>
</evidence>
<dbReference type="InterPro" id="IPR050252">
    <property type="entry name" value="Beta/Gamma-Crystallin"/>
</dbReference>
<dbReference type="SMART" id="SM00247">
    <property type="entry name" value="XTALbg"/>
    <property type="match status" value="2"/>
</dbReference>
<name>M7BGZ6_CHEMY</name>
<evidence type="ECO:0000256" key="7">
    <source>
        <dbReference type="ARBA" id="ARBA00032269"/>
    </source>
</evidence>
<sequence>MLREALPFGSTLGPLLLTRLRLGTLQDTPDADAGGLGAEPAVPEEVAEKAPSSQLRQLAHRHCGVSALRCVLSCMPQQMVVWDEAFFQGRKKEFTAECYDVRECGFQTVRSFKIESGAWAGFEHVGFQGQQFVLERGEYPRWEAWGGRHAYHVERMSSFRPIACANHRDSKMTVFEWENFLGRKGELSDDYPSLPAMGWGSSAVSSFRAHSGAWVCSQFPGYRGFQYILECDRHAGEYKHFREWGSHVQTSQVQSIRRIQQ</sequence>
<evidence type="ECO:0000256" key="6">
    <source>
        <dbReference type="ARBA" id="ARBA00025922"/>
    </source>
</evidence>
<reference evidence="10" key="1">
    <citation type="journal article" date="2013" name="Nat. Genet.">
        <title>The draft genomes of soft-shell turtle and green sea turtle yield insights into the development and evolution of the turtle-specific body plan.</title>
        <authorList>
            <person name="Wang Z."/>
            <person name="Pascual-Anaya J."/>
            <person name="Zadissa A."/>
            <person name="Li W."/>
            <person name="Niimura Y."/>
            <person name="Huang Z."/>
            <person name="Li C."/>
            <person name="White S."/>
            <person name="Xiong Z."/>
            <person name="Fang D."/>
            <person name="Wang B."/>
            <person name="Ming Y."/>
            <person name="Chen Y."/>
            <person name="Zheng Y."/>
            <person name="Kuraku S."/>
            <person name="Pignatelli M."/>
            <person name="Herrero J."/>
            <person name="Beal K."/>
            <person name="Nozawa M."/>
            <person name="Li Q."/>
            <person name="Wang J."/>
            <person name="Zhang H."/>
            <person name="Yu L."/>
            <person name="Shigenobu S."/>
            <person name="Wang J."/>
            <person name="Liu J."/>
            <person name="Flicek P."/>
            <person name="Searle S."/>
            <person name="Wang J."/>
            <person name="Kuratani S."/>
            <person name="Yin Y."/>
            <person name="Aken B."/>
            <person name="Zhang G."/>
            <person name="Irie N."/>
        </authorList>
    </citation>
    <scope>NUCLEOTIDE SEQUENCE [LARGE SCALE GENOMIC DNA]</scope>
</reference>
<gene>
    <name evidence="9" type="ORF">UY3_05717</name>
</gene>
<dbReference type="InterPro" id="IPR011024">
    <property type="entry name" value="G_crystallin-like"/>
</dbReference>
<feature type="domain" description="Beta/gamma crystallin 'Greek key'" evidence="8">
    <location>
        <begin position="170"/>
        <end position="211"/>
    </location>
</feature>